<feature type="region of interest" description="Disordered" evidence="1">
    <location>
        <begin position="80"/>
        <end position="111"/>
    </location>
</feature>
<evidence type="ECO:0000313" key="2">
    <source>
        <dbReference type="EMBL" id="KAF3581635.1"/>
    </source>
</evidence>
<dbReference type="Proteomes" id="UP000266723">
    <property type="component" value="Unassembled WGS sequence"/>
</dbReference>
<evidence type="ECO:0000313" key="3">
    <source>
        <dbReference type="Proteomes" id="UP000266723"/>
    </source>
</evidence>
<protein>
    <submittedName>
        <fullName evidence="2">Uncharacterized protein</fullName>
    </submittedName>
</protein>
<sequence>MKSEGFKHLNQSCPSVLPELLNTVAAADKSSTTSSGQSSKKRSVSSVLGCDTSTTNARQCKALGNGTSVWLCVFVKALDNTSDDSSRSGNDDSSSGDDDSSSGDDDSSSVK</sequence>
<dbReference type="EMBL" id="QGKV02000649">
    <property type="protein sequence ID" value="KAF3581635.1"/>
    <property type="molecule type" value="Genomic_DNA"/>
</dbReference>
<organism evidence="2 3">
    <name type="scientific">Brassica cretica</name>
    <name type="common">Mustard</name>
    <dbReference type="NCBI Taxonomy" id="69181"/>
    <lineage>
        <taxon>Eukaryota</taxon>
        <taxon>Viridiplantae</taxon>
        <taxon>Streptophyta</taxon>
        <taxon>Embryophyta</taxon>
        <taxon>Tracheophyta</taxon>
        <taxon>Spermatophyta</taxon>
        <taxon>Magnoliopsida</taxon>
        <taxon>eudicotyledons</taxon>
        <taxon>Gunneridae</taxon>
        <taxon>Pentapetalae</taxon>
        <taxon>rosids</taxon>
        <taxon>malvids</taxon>
        <taxon>Brassicales</taxon>
        <taxon>Brassicaceae</taxon>
        <taxon>Brassiceae</taxon>
        <taxon>Brassica</taxon>
    </lineage>
</organism>
<accession>A0ABQ7DW71</accession>
<feature type="compositionally biased region" description="Acidic residues" evidence="1">
    <location>
        <begin position="94"/>
        <end position="111"/>
    </location>
</feature>
<keyword evidence="3" id="KW-1185">Reference proteome</keyword>
<feature type="compositionally biased region" description="Low complexity" evidence="1">
    <location>
        <begin position="29"/>
        <end position="38"/>
    </location>
</feature>
<name>A0ABQ7DW71_BRACR</name>
<feature type="region of interest" description="Disordered" evidence="1">
    <location>
        <begin position="27"/>
        <end position="50"/>
    </location>
</feature>
<proteinExistence type="predicted"/>
<comment type="caution">
    <text evidence="2">The sequence shown here is derived from an EMBL/GenBank/DDBJ whole genome shotgun (WGS) entry which is preliminary data.</text>
</comment>
<reference evidence="2 3" key="1">
    <citation type="journal article" date="2020" name="BMC Genomics">
        <title>Intraspecific diversification of the crop wild relative Brassica cretica Lam. using demographic model selection.</title>
        <authorList>
            <person name="Kioukis A."/>
            <person name="Michalopoulou V.A."/>
            <person name="Briers L."/>
            <person name="Pirintsos S."/>
            <person name="Studholme D.J."/>
            <person name="Pavlidis P."/>
            <person name="Sarris P.F."/>
        </authorList>
    </citation>
    <scope>NUCLEOTIDE SEQUENCE [LARGE SCALE GENOMIC DNA]</scope>
    <source>
        <strain evidence="3">cv. PFS-1207/04</strain>
    </source>
</reference>
<evidence type="ECO:0000256" key="1">
    <source>
        <dbReference type="SAM" id="MobiDB-lite"/>
    </source>
</evidence>
<gene>
    <name evidence="2" type="ORF">DY000_02035653</name>
</gene>